<keyword evidence="3" id="KW-0808">Transferase</keyword>
<dbReference type="OrthoDB" id="4062651at2759"/>
<dbReference type="AlphaFoldDB" id="A0A024UCA6"/>
<feature type="domain" description="Protein kinase" evidence="2">
    <location>
        <begin position="436"/>
        <end position="710"/>
    </location>
</feature>
<dbReference type="Gene3D" id="3.30.200.20">
    <property type="entry name" value="Phosphorylase Kinase, domain 1"/>
    <property type="match status" value="1"/>
</dbReference>
<feature type="transmembrane region" description="Helical" evidence="1">
    <location>
        <begin position="290"/>
        <end position="308"/>
    </location>
</feature>
<feature type="transmembrane region" description="Helical" evidence="1">
    <location>
        <begin position="265"/>
        <end position="284"/>
    </location>
</feature>
<dbReference type="RefSeq" id="XP_008867497.1">
    <property type="nucleotide sequence ID" value="XM_008869275.1"/>
</dbReference>
<dbReference type="GeneID" id="20081827"/>
<evidence type="ECO:0000256" key="1">
    <source>
        <dbReference type="SAM" id="Phobius"/>
    </source>
</evidence>
<feature type="transmembrane region" description="Helical" evidence="1">
    <location>
        <begin position="154"/>
        <end position="177"/>
    </location>
</feature>
<dbReference type="eggNOG" id="KOG0192">
    <property type="taxonomic scope" value="Eukaryota"/>
</dbReference>
<dbReference type="Gene3D" id="1.10.510.10">
    <property type="entry name" value="Transferase(Phosphotransferase) domain 1"/>
    <property type="match status" value="1"/>
</dbReference>
<dbReference type="PANTHER" id="PTHR44329">
    <property type="entry name" value="SERINE/THREONINE-PROTEIN KINASE TNNI3K-RELATED"/>
    <property type="match status" value="1"/>
</dbReference>
<dbReference type="InterPro" id="IPR008271">
    <property type="entry name" value="Ser/Thr_kinase_AS"/>
</dbReference>
<feature type="transmembrane region" description="Helical" evidence="1">
    <location>
        <begin position="320"/>
        <end position="342"/>
    </location>
</feature>
<protein>
    <submittedName>
        <fullName evidence="3">TKL protein kinase</fullName>
    </submittedName>
</protein>
<accession>A0A024UCA6</accession>
<keyword evidence="1" id="KW-1133">Transmembrane helix</keyword>
<keyword evidence="1" id="KW-0812">Transmembrane</keyword>
<name>A0A024UCA6_9STRA</name>
<gene>
    <name evidence="3" type="ORF">H310_04777</name>
</gene>
<organism evidence="3">
    <name type="scientific">Aphanomyces invadans</name>
    <dbReference type="NCBI Taxonomy" id="157072"/>
    <lineage>
        <taxon>Eukaryota</taxon>
        <taxon>Sar</taxon>
        <taxon>Stramenopiles</taxon>
        <taxon>Oomycota</taxon>
        <taxon>Saprolegniomycetes</taxon>
        <taxon>Saprolegniales</taxon>
        <taxon>Verrucalvaceae</taxon>
        <taxon>Aphanomyces</taxon>
    </lineage>
</organism>
<keyword evidence="3" id="KW-0418">Kinase</keyword>
<dbReference type="SMART" id="SM00220">
    <property type="entry name" value="S_TKc"/>
    <property type="match status" value="1"/>
</dbReference>
<dbReference type="GO" id="GO:0004674">
    <property type="term" value="F:protein serine/threonine kinase activity"/>
    <property type="evidence" value="ECO:0007669"/>
    <property type="project" value="TreeGrafter"/>
</dbReference>
<dbReference type="Pfam" id="PF07714">
    <property type="entry name" value="PK_Tyr_Ser-Thr"/>
    <property type="match status" value="1"/>
</dbReference>
<feature type="transmembrane region" description="Helical" evidence="1">
    <location>
        <begin position="197"/>
        <end position="223"/>
    </location>
</feature>
<dbReference type="InterPro" id="IPR001245">
    <property type="entry name" value="Ser-Thr/Tyr_kinase_cat_dom"/>
</dbReference>
<dbReference type="InterPro" id="IPR011009">
    <property type="entry name" value="Kinase-like_dom_sf"/>
</dbReference>
<dbReference type="PANTHER" id="PTHR44329:SF289">
    <property type="entry name" value="SERINE_THREONINE-PROTEIN KINASE VIK"/>
    <property type="match status" value="1"/>
</dbReference>
<dbReference type="PROSITE" id="PS50011">
    <property type="entry name" value="PROTEIN_KINASE_DOM"/>
    <property type="match status" value="1"/>
</dbReference>
<dbReference type="EMBL" id="KI913959">
    <property type="protein sequence ID" value="ETW03268.1"/>
    <property type="molecule type" value="Genomic_DNA"/>
</dbReference>
<dbReference type="SUPFAM" id="SSF56112">
    <property type="entry name" value="Protein kinase-like (PK-like)"/>
    <property type="match status" value="1"/>
</dbReference>
<dbReference type="InterPro" id="IPR000719">
    <property type="entry name" value="Prot_kinase_dom"/>
</dbReference>
<reference evidence="3" key="1">
    <citation type="submission" date="2013-12" db="EMBL/GenBank/DDBJ databases">
        <title>The Genome Sequence of Aphanomyces invadans NJM9701.</title>
        <authorList>
            <consortium name="The Broad Institute Genomics Platform"/>
            <person name="Russ C."/>
            <person name="Tyler B."/>
            <person name="van West P."/>
            <person name="Dieguez-Uribeondo J."/>
            <person name="Young S.K."/>
            <person name="Zeng Q."/>
            <person name="Gargeya S."/>
            <person name="Fitzgerald M."/>
            <person name="Abouelleil A."/>
            <person name="Alvarado L."/>
            <person name="Chapman S.B."/>
            <person name="Gainer-Dewar J."/>
            <person name="Goldberg J."/>
            <person name="Griggs A."/>
            <person name="Gujja S."/>
            <person name="Hansen M."/>
            <person name="Howarth C."/>
            <person name="Imamovic A."/>
            <person name="Ireland A."/>
            <person name="Larimer J."/>
            <person name="McCowan C."/>
            <person name="Murphy C."/>
            <person name="Pearson M."/>
            <person name="Poon T.W."/>
            <person name="Priest M."/>
            <person name="Roberts A."/>
            <person name="Saif S."/>
            <person name="Shea T."/>
            <person name="Sykes S."/>
            <person name="Wortman J."/>
            <person name="Nusbaum C."/>
            <person name="Birren B."/>
        </authorList>
    </citation>
    <scope>NUCLEOTIDE SEQUENCE [LARGE SCALE GENOMIC DNA]</scope>
    <source>
        <strain evidence="3">NJM9701</strain>
    </source>
</reference>
<dbReference type="VEuPathDB" id="FungiDB:H310_04777"/>
<dbReference type="PROSITE" id="PS00108">
    <property type="entry name" value="PROTEIN_KINASE_ST"/>
    <property type="match status" value="1"/>
</dbReference>
<feature type="transmembrane region" description="Helical" evidence="1">
    <location>
        <begin position="98"/>
        <end position="120"/>
    </location>
</feature>
<dbReference type="STRING" id="157072.A0A024UCA6"/>
<evidence type="ECO:0000259" key="2">
    <source>
        <dbReference type="PROSITE" id="PS50011"/>
    </source>
</evidence>
<dbReference type="GO" id="GO:0005524">
    <property type="term" value="F:ATP binding"/>
    <property type="evidence" value="ECO:0007669"/>
    <property type="project" value="InterPro"/>
</dbReference>
<keyword evidence="1" id="KW-0472">Membrane</keyword>
<feature type="transmembrane region" description="Helical" evidence="1">
    <location>
        <begin position="348"/>
        <end position="373"/>
    </location>
</feature>
<proteinExistence type="predicted"/>
<sequence>MDRSTVVRDYHYTDAISPYTDFDRLDDLHLDHDLSPLSFDDSMHHIVQVETARTLTGRRVPTTPTTARRQAIYASNNGETRWFPRRLFPKFSIWDTNVLWSALAALAIATTSMVTAGFILRRPSESSLGIHIACYAPGNDEAAVFLGDFRQSHAIVGAMVQLGTYAVLGVVSVYVGIQCSFSKQKVLANPNNSNLTSSFVLPCYGTIWYTMAALSIAEIAVIASSHVRYVQDSRGPYCILLNFPRMWIRHLVPLLMLQKSVSQRAVHRAIFLSGLLTAAVLSILTAPQSLSTVFIAYPFGLVLFCSFVKFVLHTRASFDVYWYFLLVLCTVHILPSMLWLAVTDASTPAAVVLLSISADILDGWTLAAIMLTLRVDTMYWLGLDTPSAKSHDPAKLYLRLIADQGMGSSFSTRTSVYDVHYLIEMFKHCMVDVSSLALEAVVAQGSTSVVLRGRLQHALREPEAVAIKLYTTWFVTDDEVCLFSKEAACNAQLSHPNIVRFYGLCVVPPSICLVFEFCDLGSLESILQAQRRTGDAWDLRTKLKACLDACRAVAYLHSFHPPLLHRDIKTANYLLSSSDNLLKLSDFGESNLLGPKNDGTMTVVGTVDFMAPEMINGSNTKSAVYGPAADVYSLTMTLWHILVPGEAPWHGHSHFDVYTEIIQGHRPRLPSDLPPGCVDLLERGWSPQPHDREPIHAMVQRVLDLYAPFTQ</sequence>
<dbReference type="InterPro" id="IPR051681">
    <property type="entry name" value="Ser/Thr_Kinases-Pseudokinases"/>
</dbReference>
<evidence type="ECO:0000313" key="3">
    <source>
        <dbReference type="EMBL" id="ETW03268.1"/>
    </source>
</evidence>